<dbReference type="SMART" id="SM00086">
    <property type="entry name" value="PAC"/>
    <property type="match status" value="1"/>
</dbReference>
<evidence type="ECO:0000259" key="10">
    <source>
        <dbReference type="PROSITE" id="PS50109"/>
    </source>
</evidence>
<dbReference type="CDD" id="cd00082">
    <property type="entry name" value="HisKA"/>
    <property type="match status" value="1"/>
</dbReference>
<organism evidence="14 15">
    <name type="scientific">Chloroflexus aggregans</name>
    <dbReference type="NCBI Taxonomy" id="152260"/>
    <lineage>
        <taxon>Bacteria</taxon>
        <taxon>Bacillati</taxon>
        <taxon>Chloroflexota</taxon>
        <taxon>Chloroflexia</taxon>
        <taxon>Chloroflexales</taxon>
        <taxon>Chloroflexineae</taxon>
        <taxon>Chloroflexaceae</taxon>
        <taxon>Chloroflexus</taxon>
    </lineage>
</organism>
<dbReference type="InterPro" id="IPR001789">
    <property type="entry name" value="Sig_transdc_resp-reg_receiver"/>
</dbReference>
<dbReference type="PROSITE" id="PS50113">
    <property type="entry name" value="PAC"/>
    <property type="match status" value="2"/>
</dbReference>
<feature type="domain" description="Histidine kinase" evidence="10">
    <location>
        <begin position="447"/>
        <end position="671"/>
    </location>
</feature>
<accession>A0A2J6X9B9</accession>
<dbReference type="Gene3D" id="3.30.565.10">
    <property type="entry name" value="Histidine kinase-like ATPase, C-terminal domain"/>
    <property type="match status" value="1"/>
</dbReference>
<feature type="modified residue" description="4-aspartylphosphate" evidence="9">
    <location>
        <position position="751"/>
    </location>
</feature>
<dbReference type="Gene3D" id="3.40.50.2300">
    <property type="match status" value="1"/>
</dbReference>
<evidence type="ECO:0000256" key="8">
    <source>
        <dbReference type="ARBA" id="ARBA00023012"/>
    </source>
</evidence>
<dbReference type="InterPro" id="IPR003661">
    <property type="entry name" value="HisK_dim/P_dom"/>
</dbReference>
<dbReference type="InterPro" id="IPR036890">
    <property type="entry name" value="HATPase_C_sf"/>
</dbReference>
<feature type="domain" description="Response regulatory" evidence="11">
    <location>
        <begin position="700"/>
        <end position="816"/>
    </location>
</feature>
<feature type="domain" description="PAC" evidence="13">
    <location>
        <begin position="250"/>
        <end position="302"/>
    </location>
</feature>
<dbReference type="PROSITE" id="PS50112">
    <property type="entry name" value="PAS"/>
    <property type="match status" value="2"/>
</dbReference>
<dbReference type="Proteomes" id="UP000243376">
    <property type="component" value="Unassembled WGS sequence"/>
</dbReference>
<dbReference type="PROSITE" id="PS50109">
    <property type="entry name" value="HIS_KIN"/>
    <property type="match status" value="1"/>
</dbReference>
<comment type="caution">
    <text evidence="14">The sequence shown here is derived from an EMBL/GenBank/DDBJ whole genome shotgun (WGS) entry which is preliminary data.</text>
</comment>
<dbReference type="Pfam" id="PF08448">
    <property type="entry name" value="PAS_4"/>
    <property type="match status" value="1"/>
</dbReference>
<keyword evidence="6 14" id="KW-0418">Kinase</keyword>
<keyword evidence="4" id="KW-0808">Transferase</keyword>
<keyword evidence="5" id="KW-0547">Nucleotide-binding</keyword>
<feature type="domain" description="PAS" evidence="12">
    <location>
        <begin position="303"/>
        <end position="356"/>
    </location>
</feature>
<dbReference type="EC" id="2.7.13.3" evidence="2"/>
<dbReference type="PANTHER" id="PTHR43065:SF46">
    <property type="entry name" value="C4-DICARBOXYLATE TRANSPORT SENSOR PROTEIN DCTB"/>
    <property type="match status" value="1"/>
</dbReference>
<evidence type="ECO:0000256" key="9">
    <source>
        <dbReference type="PROSITE-ProRule" id="PRU00169"/>
    </source>
</evidence>
<evidence type="ECO:0000313" key="15">
    <source>
        <dbReference type="Proteomes" id="UP000243376"/>
    </source>
</evidence>
<evidence type="ECO:0000256" key="2">
    <source>
        <dbReference type="ARBA" id="ARBA00012438"/>
    </source>
</evidence>
<sequence length="821" mass="92248">MDLHERLRSLERENAILRQQLAILRAQFTASLAAHELPFDAVFHQLPLPMVLFAPDGLAVAMNRANEQLVATPIDQVVGRYNIYQDPAAQKHGFVAAFESARRGQVTTMPPTPYNTAEANIEGRTIDQQFWLETTYFPIYDHMHRLVLIGELNRDVTDWVRIREEEQRLAAELRDREQRFSALFDQLSLGVVVIEESGRILDCNRAVTSILGFERQELIGKLILHRTHPDDRVRDLELWEELLEGKRNSYTIEKRYFHKDGHIVYGRMTCSAVRDEHGKITFLVRLIDDISAQRNAEAAVEMSRRLLQDIINQIPALIFVKDIEGRYLIVNERLARFSGYEPEAMIGKHDDELFAPALADYYRAFDREVIIHRRPIQRDDDRWTADGLSSYTTIKFPLFDHAGTMYGIAGVSIDITERRRMERERERIEQQLRETQRLESLGLMAGGIAHDFNNLLVGILGNVSLALNEIPEDHTVYPLLTQIEQAALRATELTGQLLTYTGRHQLEMQRLDLKQVVEEMQTLLRSILPRRIEIVVQSSPIPLPISGNVAQIRQVLLNLAINGAEAISGIGKVTIITQQCELSADDMANMQIGSDQPPGHYAALIVQDTGHGMDEITKARIFDPFFSTKFTGRGLGLAAVNGIVRSHRAALTINTAPNQGTTFSVFFPISMTDTPAEQPTPVKQTTSITSTISNDLPQRGVLIVDDEAEVRHVALRILQRLGFIAYAAGSSEEAHQVIAQFGEQIILALIDLTMPDITGDVLAIDLLQHYPNVHVILMSGFSQQELPANLRNSGKASFLAKPFTITALSAAIRNALSSHAV</sequence>
<evidence type="ECO:0000256" key="3">
    <source>
        <dbReference type="ARBA" id="ARBA00022553"/>
    </source>
</evidence>
<reference evidence="14 15" key="1">
    <citation type="submission" date="2018-01" db="EMBL/GenBank/DDBJ databases">
        <title>Metagenomic assembled genomes from two thermal pools in the Uzon Caldera, Kamchatka, Russia.</title>
        <authorList>
            <person name="Wilkins L."/>
            <person name="Ettinger C."/>
        </authorList>
    </citation>
    <scope>NUCLEOTIDE SEQUENCE [LARGE SCALE GENOMIC DNA]</scope>
    <source>
        <strain evidence="14">ZAV-02</strain>
    </source>
</reference>
<dbReference type="InterPro" id="IPR003594">
    <property type="entry name" value="HATPase_dom"/>
</dbReference>
<keyword evidence="7" id="KW-0067">ATP-binding</keyword>
<dbReference type="AlphaFoldDB" id="A0A2J6X9B9"/>
<proteinExistence type="predicted"/>
<dbReference type="SMART" id="SM00448">
    <property type="entry name" value="REC"/>
    <property type="match status" value="1"/>
</dbReference>
<dbReference type="GO" id="GO:0005524">
    <property type="term" value="F:ATP binding"/>
    <property type="evidence" value="ECO:0007669"/>
    <property type="project" value="UniProtKB-KW"/>
</dbReference>
<dbReference type="GO" id="GO:0006355">
    <property type="term" value="P:regulation of DNA-templated transcription"/>
    <property type="evidence" value="ECO:0007669"/>
    <property type="project" value="InterPro"/>
</dbReference>
<gene>
    <name evidence="14" type="ORF">C0184_04430</name>
</gene>
<dbReference type="InterPro" id="IPR004358">
    <property type="entry name" value="Sig_transdc_His_kin-like_C"/>
</dbReference>
<keyword evidence="8" id="KW-0902">Two-component regulatory system</keyword>
<dbReference type="SMART" id="SM00387">
    <property type="entry name" value="HATPase_c"/>
    <property type="match status" value="1"/>
</dbReference>
<dbReference type="EMBL" id="PNIQ01000294">
    <property type="protein sequence ID" value="PMP83997.1"/>
    <property type="molecule type" value="Genomic_DNA"/>
</dbReference>
<dbReference type="NCBIfam" id="TIGR00229">
    <property type="entry name" value="sensory_box"/>
    <property type="match status" value="2"/>
</dbReference>
<evidence type="ECO:0000256" key="7">
    <source>
        <dbReference type="ARBA" id="ARBA00022840"/>
    </source>
</evidence>
<name>A0A2J6X9B9_9CHLR</name>
<dbReference type="SMART" id="SM00091">
    <property type="entry name" value="PAS"/>
    <property type="match status" value="3"/>
</dbReference>
<dbReference type="Pfam" id="PF02518">
    <property type="entry name" value="HATPase_c"/>
    <property type="match status" value="1"/>
</dbReference>
<dbReference type="Pfam" id="PF00989">
    <property type="entry name" value="PAS"/>
    <property type="match status" value="1"/>
</dbReference>
<keyword evidence="3 9" id="KW-0597">Phosphoprotein</keyword>
<dbReference type="InterPro" id="IPR000700">
    <property type="entry name" value="PAS-assoc_C"/>
</dbReference>
<evidence type="ECO:0000259" key="11">
    <source>
        <dbReference type="PROSITE" id="PS50110"/>
    </source>
</evidence>
<dbReference type="SUPFAM" id="SSF52172">
    <property type="entry name" value="CheY-like"/>
    <property type="match status" value="1"/>
</dbReference>
<dbReference type="InterPro" id="IPR013767">
    <property type="entry name" value="PAS_fold"/>
</dbReference>
<dbReference type="InterPro" id="IPR000014">
    <property type="entry name" value="PAS"/>
</dbReference>
<feature type="domain" description="PAC" evidence="13">
    <location>
        <begin position="374"/>
        <end position="427"/>
    </location>
</feature>
<dbReference type="InterPro" id="IPR036097">
    <property type="entry name" value="HisK_dim/P_sf"/>
</dbReference>
<evidence type="ECO:0000256" key="4">
    <source>
        <dbReference type="ARBA" id="ARBA00022679"/>
    </source>
</evidence>
<dbReference type="SMART" id="SM00388">
    <property type="entry name" value="HisKA"/>
    <property type="match status" value="1"/>
</dbReference>
<dbReference type="Pfam" id="PF00072">
    <property type="entry name" value="Response_reg"/>
    <property type="match status" value="1"/>
</dbReference>
<dbReference type="InterPro" id="IPR011006">
    <property type="entry name" value="CheY-like_superfamily"/>
</dbReference>
<dbReference type="PRINTS" id="PR00344">
    <property type="entry name" value="BCTRLSENSOR"/>
</dbReference>
<evidence type="ECO:0000259" key="12">
    <source>
        <dbReference type="PROSITE" id="PS50112"/>
    </source>
</evidence>
<comment type="catalytic activity">
    <reaction evidence="1">
        <text>ATP + protein L-histidine = ADP + protein N-phospho-L-histidine.</text>
        <dbReference type="EC" id="2.7.13.3"/>
    </reaction>
</comment>
<evidence type="ECO:0000256" key="6">
    <source>
        <dbReference type="ARBA" id="ARBA00022777"/>
    </source>
</evidence>
<dbReference type="Gene3D" id="1.10.287.130">
    <property type="match status" value="1"/>
</dbReference>
<dbReference type="InterPro" id="IPR005467">
    <property type="entry name" value="His_kinase_dom"/>
</dbReference>
<evidence type="ECO:0000256" key="1">
    <source>
        <dbReference type="ARBA" id="ARBA00000085"/>
    </source>
</evidence>
<feature type="domain" description="PAS" evidence="12">
    <location>
        <begin position="176"/>
        <end position="246"/>
    </location>
</feature>
<dbReference type="InterPro" id="IPR013656">
    <property type="entry name" value="PAS_4"/>
</dbReference>
<evidence type="ECO:0000313" key="14">
    <source>
        <dbReference type="EMBL" id="PMP83997.1"/>
    </source>
</evidence>
<evidence type="ECO:0000256" key="5">
    <source>
        <dbReference type="ARBA" id="ARBA00022741"/>
    </source>
</evidence>
<evidence type="ECO:0000259" key="13">
    <source>
        <dbReference type="PROSITE" id="PS50113"/>
    </source>
</evidence>
<dbReference type="SUPFAM" id="SSF55785">
    <property type="entry name" value="PYP-like sensor domain (PAS domain)"/>
    <property type="match status" value="3"/>
</dbReference>
<dbReference type="InterPro" id="IPR035965">
    <property type="entry name" value="PAS-like_dom_sf"/>
</dbReference>
<dbReference type="GO" id="GO:0000155">
    <property type="term" value="F:phosphorelay sensor kinase activity"/>
    <property type="evidence" value="ECO:0007669"/>
    <property type="project" value="InterPro"/>
</dbReference>
<dbReference type="Gene3D" id="3.30.450.20">
    <property type="entry name" value="PAS domain"/>
    <property type="match status" value="3"/>
</dbReference>
<protein>
    <recommendedName>
        <fullName evidence="2">histidine kinase</fullName>
        <ecNumber evidence="2">2.7.13.3</ecNumber>
    </recommendedName>
</protein>
<dbReference type="PROSITE" id="PS50110">
    <property type="entry name" value="RESPONSE_REGULATORY"/>
    <property type="match status" value="1"/>
</dbReference>
<dbReference type="CDD" id="cd00156">
    <property type="entry name" value="REC"/>
    <property type="match status" value="1"/>
</dbReference>
<dbReference type="SUPFAM" id="SSF47384">
    <property type="entry name" value="Homodimeric domain of signal transducing histidine kinase"/>
    <property type="match status" value="1"/>
</dbReference>
<dbReference type="CDD" id="cd00130">
    <property type="entry name" value="PAS"/>
    <property type="match status" value="2"/>
</dbReference>
<dbReference type="InterPro" id="IPR001610">
    <property type="entry name" value="PAC"/>
</dbReference>
<dbReference type="SUPFAM" id="SSF55874">
    <property type="entry name" value="ATPase domain of HSP90 chaperone/DNA topoisomerase II/histidine kinase"/>
    <property type="match status" value="1"/>
</dbReference>
<dbReference type="PANTHER" id="PTHR43065">
    <property type="entry name" value="SENSOR HISTIDINE KINASE"/>
    <property type="match status" value="1"/>
</dbReference>